<dbReference type="GO" id="GO:0005886">
    <property type="term" value="C:plasma membrane"/>
    <property type="evidence" value="ECO:0007669"/>
    <property type="project" value="UniProtKB-SubCell"/>
</dbReference>
<dbReference type="InterPro" id="IPR026039">
    <property type="entry name" value="YfgM"/>
</dbReference>
<comment type="caution">
    <text evidence="10">The sequence shown here is derived from an EMBL/GenBank/DDBJ whole genome shotgun (WGS) entry which is preliminary data.</text>
</comment>
<accession>A0A4Q9GIY0</accession>
<evidence type="ECO:0000256" key="1">
    <source>
        <dbReference type="ARBA" id="ARBA00004167"/>
    </source>
</evidence>
<gene>
    <name evidence="10" type="ORF">EYR15_05060</name>
</gene>
<evidence type="ECO:0000256" key="7">
    <source>
        <dbReference type="ARBA" id="ARBA00023186"/>
    </source>
</evidence>
<keyword evidence="7" id="KW-0143">Chaperone</keyword>
<organism evidence="10 11">
    <name type="scientific">Hansschlegelia quercus</name>
    <dbReference type="NCBI Taxonomy" id="2528245"/>
    <lineage>
        <taxon>Bacteria</taxon>
        <taxon>Pseudomonadati</taxon>
        <taxon>Pseudomonadota</taxon>
        <taxon>Alphaproteobacteria</taxon>
        <taxon>Hyphomicrobiales</taxon>
        <taxon>Methylopilaceae</taxon>
        <taxon>Hansschlegelia</taxon>
    </lineage>
</organism>
<evidence type="ECO:0000256" key="2">
    <source>
        <dbReference type="ARBA" id="ARBA00004236"/>
    </source>
</evidence>
<protein>
    <submittedName>
        <fullName evidence="10">Tetratricopeptide repeat protein</fullName>
    </submittedName>
</protein>
<dbReference type="OrthoDB" id="7173339at2"/>
<feature type="transmembrane region" description="Helical" evidence="8">
    <location>
        <begin position="21"/>
        <end position="42"/>
    </location>
</feature>
<evidence type="ECO:0000256" key="8">
    <source>
        <dbReference type="SAM" id="Phobius"/>
    </source>
</evidence>
<sequence>MSDIYHEIQEDLRRDRLKAIWARYGTAIVLAAALVIVGVAAWRGYEYYEARKAAEAGDRYEAASRLAEEGKAEEARAAFAAISATGPEGYAALARFREANELSKTDKPGALKLYQAIADSASDPMLRDAARTRAAYLGVDAAGLDEVKRLAEPLVGSNEWGTLAREAIGLAAYKANDAAEARKQFEAIVADADAPGATRQRADLMLSVLPPAAAAEAPAKPIN</sequence>
<dbReference type="PANTHER" id="PTHR38035:SF1">
    <property type="entry name" value="ANCILLARY SECYEG TRANSLOCON SUBUNIT"/>
    <property type="match status" value="1"/>
</dbReference>
<proteinExistence type="predicted"/>
<evidence type="ECO:0000256" key="5">
    <source>
        <dbReference type="ARBA" id="ARBA00022989"/>
    </source>
</evidence>
<keyword evidence="6 8" id="KW-0472">Membrane</keyword>
<feature type="domain" description="Ancillary SecYEG translocon subunit/Cell division coordinator CpoB TPR" evidence="9">
    <location>
        <begin position="18"/>
        <end position="194"/>
    </location>
</feature>
<reference evidence="10 11" key="1">
    <citation type="submission" date="2019-02" db="EMBL/GenBank/DDBJ databases">
        <title>Hansschlegelia quercus sp. nov., a novel methylotrophic bacterium from buds of oak (Quercus robur L.).</title>
        <authorList>
            <person name="Agafonova N.V."/>
            <person name="Kaparullina E.N."/>
            <person name="Grouzdev D.S."/>
            <person name="Doronina N.V."/>
        </authorList>
    </citation>
    <scope>NUCLEOTIDE SEQUENCE [LARGE SCALE GENOMIC DNA]</scope>
    <source>
        <strain evidence="10 11">Dub</strain>
    </source>
</reference>
<name>A0A4Q9GIY0_9HYPH</name>
<evidence type="ECO:0000256" key="6">
    <source>
        <dbReference type="ARBA" id="ARBA00023136"/>
    </source>
</evidence>
<keyword evidence="3" id="KW-1003">Cell membrane</keyword>
<keyword evidence="5 8" id="KW-1133">Transmembrane helix</keyword>
<evidence type="ECO:0000313" key="10">
    <source>
        <dbReference type="EMBL" id="TBN54219.1"/>
    </source>
</evidence>
<evidence type="ECO:0000256" key="4">
    <source>
        <dbReference type="ARBA" id="ARBA00022692"/>
    </source>
</evidence>
<evidence type="ECO:0000313" key="11">
    <source>
        <dbReference type="Proteomes" id="UP000291613"/>
    </source>
</evidence>
<keyword evidence="4 8" id="KW-0812">Transmembrane</keyword>
<dbReference type="InterPro" id="IPR018704">
    <property type="entry name" value="SecYEG/CpoB_TPR"/>
</dbReference>
<evidence type="ECO:0000256" key="3">
    <source>
        <dbReference type="ARBA" id="ARBA00022475"/>
    </source>
</evidence>
<evidence type="ECO:0000259" key="9">
    <source>
        <dbReference type="Pfam" id="PF09976"/>
    </source>
</evidence>
<dbReference type="GO" id="GO:0044877">
    <property type="term" value="F:protein-containing complex binding"/>
    <property type="evidence" value="ECO:0007669"/>
    <property type="project" value="InterPro"/>
</dbReference>
<dbReference type="Proteomes" id="UP000291613">
    <property type="component" value="Unassembled WGS sequence"/>
</dbReference>
<comment type="subcellular location">
    <subcellularLocation>
        <location evidence="2">Cell membrane</location>
    </subcellularLocation>
    <subcellularLocation>
        <location evidence="1">Membrane</location>
        <topology evidence="1">Single-pass membrane protein</topology>
    </subcellularLocation>
</comment>
<dbReference type="PANTHER" id="PTHR38035">
    <property type="entry name" value="UPF0070 PROTEIN YFGM"/>
    <property type="match status" value="1"/>
</dbReference>
<dbReference type="AlphaFoldDB" id="A0A4Q9GIY0"/>
<dbReference type="EMBL" id="SIUB01000002">
    <property type="protein sequence ID" value="TBN54219.1"/>
    <property type="molecule type" value="Genomic_DNA"/>
</dbReference>
<dbReference type="Pfam" id="PF09976">
    <property type="entry name" value="TPR_21"/>
    <property type="match status" value="1"/>
</dbReference>
<keyword evidence="11" id="KW-1185">Reference proteome</keyword>
<dbReference type="RefSeq" id="WP_131001812.1">
    <property type="nucleotide sequence ID" value="NZ_JBHSZR010000005.1"/>
</dbReference>